<dbReference type="InterPro" id="IPR001789">
    <property type="entry name" value="Sig_transdc_resp-reg_receiver"/>
</dbReference>
<feature type="domain" description="Response regulatory" evidence="3">
    <location>
        <begin position="8"/>
        <end position="123"/>
    </location>
</feature>
<dbReference type="PANTHER" id="PTHR44591">
    <property type="entry name" value="STRESS RESPONSE REGULATOR PROTEIN 1"/>
    <property type="match status" value="1"/>
</dbReference>
<dbReference type="PANTHER" id="PTHR44591:SF24">
    <property type="entry name" value="PROTEIN-GLUTAMATE METHYLESTERASE_PROTEIN-GLUTAMINE GLUTAMINASE 1"/>
    <property type="match status" value="1"/>
</dbReference>
<gene>
    <name evidence="4" type="ORF">CK240_11890</name>
</gene>
<accession>A0A2A2GIS8</accession>
<keyword evidence="1 2" id="KW-0597">Phosphoprotein</keyword>
<sequence length="129" mass="13523">MSTSAKLRVLIAEDEVLVSMFLSDLVEDAGFEVVGVARTASEAVEMAQQHRPDIALMDANLKGGSTGVSAAETLVRGQDISIIFISGDSGLVHDPAVAALKPVAVVEKPCMPDELTAVLHRAARLRNAA</sequence>
<dbReference type="Gene3D" id="3.40.50.2300">
    <property type="match status" value="1"/>
</dbReference>
<dbReference type="PROSITE" id="PS50110">
    <property type="entry name" value="RESPONSE_REGULATORY"/>
    <property type="match status" value="1"/>
</dbReference>
<comment type="caution">
    <text evidence="4">The sequence shown here is derived from an EMBL/GenBank/DDBJ whole genome shotgun (WGS) entry which is preliminary data.</text>
</comment>
<keyword evidence="5" id="KW-1185">Reference proteome</keyword>
<dbReference type="InterPro" id="IPR011006">
    <property type="entry name" value="CheY-like_superfamily"/>
</dbReference>
<evidence type="ECO:0000259" key="3">
    <source>
        <dbReference type="PROSITE" id="PS50110"/>
    </source>
</evidence>
<dbReference type="AlphaFoldDB" id="A0A2A2GIS8"/>
<reference evidence="4 5" key="1">
    <citation type="submission" date="2017-09" db="EMBL/GenBank/DDBJ databases">
        <title>Paracoccus alkalisoli sp. nov., isolated from saline alkaline soil.</title>
        <authorList>
            <person name="Dong X."/>
            <person name="Zhang G."/>
        </authorList>
    </citation>
    <scope>NUCLEOTIDE SEQUENCE [LARGE SCALE GENOMIC DNA]</scope>
    <source>
        <strain evidence="4 5">WN007</strain>
    </source>
</reference>
<evidence type="ECO:0000256" key="1">
    <source>
        <dbReference type="ARBA" id="ARBA00022553"/>
    </source>
</evidence>
<dbReference type="OrthoDB" id="7774278at2"/>
<organism evidence="4 5">
    <name type="scientific">Paracoccus salipaludis</name>
    <dbReference type="NCBI Taxonomy" id="2032623"/>
    <lineage>
        <taxon>Bacteria</taxon>
        <taxon>Pseudomonadati</taxon>
        <taxon>Pseudomonadota</taxon>
        <taxon>Alphaproteobacteria</taxon>
        <taxon>Rhodobacterales</taxon>
        <taxon>Paracoccaceae</taxon>
        <taxon>Paracoccus</taxon>
    </lineage>
</organism>
<feature type="modified residue" description="4-aspartylphosphate" evidence="2">
    <location>
        <position position="58"/>
    </location>
</feature>
<dbReference type="Pfam" id="PF00072">
    <property type="entry name" value="Response_reg"/>
    <property type="match status" value="1"/>
</dbReference>
<evidence type="ECO:0000256" key="2">
    <source>
        <dbReference type="PROSITE-ProRule" id="PRU00169"/>
    </source>
</evidence>
<name>A0A2A2GIS8_9RHOB</name>
<dbReference type="GO" id="GO:0000160">
    <property type="term" value="P:phosphorelay signal transduction system"/>
    <property type="evidence" value="ECO:0007669"/>
    <property type="project" value="InterPro"/>
</dbReference>
<evidence type="ECO:0000313" key="5">
    <source>
        <dbReference type="Proteomes" id="UP000218023"/>
    </source>
</evidence>
<dbReference type="EMBL" id="NSJZ01000010">
    <property type="protein sequence ID" value="PAU96775.1"/>
    <property type="molecule type" value="Genomic_DNA"/>
</dbReference>
<dbReference type="Proteomes" id="UP000218023">
    <property type="component" value="Unassembled WGS sequence"/>
</dbReference>
<protein>
    <submittedName>
        <fullName evidence="4">Response regulator</fullName>
    </submittedName>
</protein>
<evidence type="ECO:0000313" key="4">
    <source>
        <dbReference type="EMBL" id="PAU96775.1"/>
    </source>
</evidence>
<dbReference type="SMART" id="SM00448">
    <property type="entry name" value="REC"/>
    <property type="match status" value="1"/>
</dbReference>
<dbReference type="InterPro" id="IPR050595">
    <property type="entry name" value="Bact_response_regulator"/>
</dbReference>
<proteinExistence type="predicted"/>
<dbReference type="SUPFAM" id="SSF52172">
    <property type="entry name" value="CheY-like"/>
    <property type="match status" value="1"/>
</dbReference>